<sequence>MTLAAAGATRNHLLHVRAGVSVVWNALAALHSVGAGPEHVVRTVIYVVSADQAVLAQVWRRFLASPLAAAFTTASTLLGVAQLGFTGQLVELDVTSALPETP</sequence>
<dbReference type="RefSeq" id="WP_218060571.1">
    <property type="nucleotide sequence ID" value="NZ_FLRH01000003.1"/>
</dbReference>
<protein>
    <submittedName>
        <fullName evidence="1">Endoribonuclease L-PSP</fullName>
    </submittedName>
</protein>
<proteinExistence type="predicted"/>
<dbReference type="InterPro" id="IPR035959">
    <property type="entry name" value="RutC-like_sf"/>
</dbReference>
<organism evidence="1 2">
    <name type="scientific">Micromonospora sediminicola</name>
    <dbReference type="NCBI Taxonomy" id="946078"/>
    <lineage>
        <taxon>Bacteria</taxon>
        <taxon>Bacillati</taxon>
        <taxon>Actinomycetota</taxon>
        <taxon>Actinomycetes</taxon>
        <taxon>Micromonosporales</taxon>
        <taxon>Micromonosporaceae</taxon>
        <taxon>Micromonospora</taxon>
    </lineage>
</organism>
<dbReference type="AlphaFoldDB" id="A0A1A9B809"/>
<dbReference type="STRING" id="946078.GA0070622_2012"/>
<evidence type="ECO:0000313" key="1">
    <source>
        <dbReference type="EMBL" id="SBT65022.1"/>
    </source>
</evidence>
<evidence type="ECO:0000313" key="2">
    <source>
        <dbReference type="Proteomes" id="UP000199558"/>
    </source>
</evidence>
<dbReference type="Gene3D" id="3.30.1330.40">
    <property type="entry name" value="RutC-like"/>
    <property type="match status" value="1"/>
</dbReference>
<dbReference type="CDD" id="cd00448">
    <property type="entry name" value="YjgF_YER057c_UK114_family"/>
    <property type="match status" value="1"/>
</dbReference>
<dbReference type="SUPFAM" id="SSF55298">
    <property type="entry name" value="YjgF-like"/>
    <property type="match status" value="1"/>
</dbReference>
<reference evidence="2" key="1">
    <citation type="submission" date="2016-06" db="EMBL/GenBank/DDBJ databases">
        <authorList>
            <person name="Varghese N."/>
            <person name="Submissions Spin"/>
        </authorList>
    </citation>
    <scope>NUCLEOTIDE SEQUENCE [LARGE SCALE GENOMIC DNA]</scope>
    <source>
        <strain evidence="2">DSM 45794</strain>
    </source>
</reference>
<name>A0A1A9B809_9ACTN</name>
<accession>A0A1A9B809</accession>
<dbReference type="Proteomes" id="UP000199558">
    <property type="component" value="Unassembled WGS sequence"/>
</dbReference>
<gene>
    <name evidence="1" type="ORF">GA0070622_2012</name>
</gene>
<dbReference type="EMBL" id="FLRH01000003">
    <property type="protein sequence ID" value="SBT65022.1"/>
    <property type="molecule type" value="Genomic_DNA"/>
</dbReference>
<keyword evidence="2" id="KW-1185">Reference proteome</keyword>